<dbReference type="GO" id="GO:0016740">
    <property type="term" value="F:transferase activity"/>
    <property type="evidence" value="ECO:0007669"/>
    <property type="project" value="UniProtKB-KW"/>
</dbReference>
<feature type="domain" description="GST N-terminal" evidence="1">
    <location>
        <begin position="1"/>
        <end position="80"/>
    </location>
</feature>
<proteinExistence type="predicted"/>
<dbReference type="Gene3D" id="3.40.30.10">
    <property type="entry name" value="Glutaredoxin"/>
    <property type="match status" value="1"/>
</dbReference>
<dbReference type="EMBL" id="FOYD01000004">
    <property type="protein sequence ID" value="SFQ80151.1"/>
    <property type="molecule type" value="Genomic_DNA"/>
</dbReference>
<accession>A0A1I6BGY7</accession>
<dbReference type="OrthoDB" id="9797500at2"/>
<dbReference type="PROSITE" id="PS50405">
    <property type="entry name" value="GST_CTER"/>
    <property type="match status" value="1"/>
</dbReference>
<reference evidence="3 4" key="1">
    <citation type="submission" date="2016-10" db="EMBL/GenBank/DDBJ databases">
        <authorList>
            <person name="de Groot N.N."/>
        </authorList>
    </citation>
    <scope>NUCLEOTIDE SEQUENCE [LARGE SCALE GENOMIC DNA]</scope>
    <source>
        <strain evidence="3 4">JCM 18415</strain>
    </source>
</reference>
<dbReference type="InterPro" id="IPR004045">
    <property type="entry name" value="Glutathione_S-Trfase_N"/>
</dbReference>
<dbReference type="RefSeq" id="WP_090538462.1">
    <property type="nucleotide sequence ID" value="NZ_FOYD01000004.1"/>
</dbReference>
<dbReference type="InterPro" id="IPR040079">
    <property type="entry name" value="Glutathione_S-Trfase"/>
</dbReference>
<dbReference type="PROSITE" id="PS50404">
    <property type="entry name" value="GST_NTER"/>
    <property type="match status" value="1"/>
</dbReference>
<evidence type="ECO:0000259" key="2">
    <source>
        <dbReference type="PROSITE" id="PS50405"/>
    </source>
</evidence>
<name>A0A1I6BGY7_9GAMM</name>
<dbReference type="SFLD" id="SFLDS00019">
    <property type="entry name" value="Glutathione_Transferase_(cytos"/>
    <property type="match status" value="1"/>
</dbReference>
<dbReference type="PANTHER" id="PTHR44051:SF2">
    <property type="entry name" value="HYPOTHETICAL GLUTATHIONE S-TRANSFERASE LIKE PROTEIN"/>
    <property type="match status" value="1"/>
</dbReference>
<dbReference type="PANTHER" id="PTHR44051">
    <property type="entry name" value="GLUTATHIONE S-TRANSFERASE-RELATED"/>
    <property type="match status" value="1"/>
</dbReference>
<dbReference type="SUPFAM" id="SSF47616">
    <property type="entry name" value="GST C-terminal domain-like"/>
    <property type="match status" value="1"/>
</dbReference>
<dbReference type="Proteomes" id="UP000242815">
    <property type="component" value="Unassembled WGS sequence"/>
</dbReference>
<keyword evidence="3" id="KW-0808">Transferase</keyword>
<dbReference type="InterPro" id="IPR036249">
    <property type="entry name" value="Thioredoxin-like_sf"/>
</dbReference>
<dbReference type="Pfam" id="PF02798">
    <property type="entry name" value="GST_N"/>
    <property type="match status" value="1"/>
</dbReference>
<protein>
    <submittedName>
        <fullName evidence="3">Glutathione S-transferase</fullName>
    </submittedName>
</protein>
<dbReference type="AlphaFoldDB" id="A0A1I6BGY7"/>
<organism evidence="3 4">
    <name type="scientific">Halopseudomonas formosensis</name>
    <dbReference type="NCBI Taxonomy" id="1002526"/>
    <lineage>
        <taxon>Bacteria</taxon>
        <taxon>Pseudomonadati</taxon>
        <taxon>Pseudomonadota</taxon>
        <taxon>Gammaproteobacteria</taxon>
        <taxon>Pseudomonadales</taxon>
        <taxon>Pseudomonadaceae</taxon>
        <taxon>Halopseudomonas</taxon>
    </lineage>
</organism>
<dbReference type="InterPro" id="IPR036282">
    <property type="entry name" value="Glutathione-S-Trfase_C_sf"/>
</dbReference>
<evidence type="ECO:0000313" key="3">
    <source>
        <dbReference type="EMBL" id="SFQ80151.1"/>
    </source>
</evidence>
<evidence type="ECO:0000259" key="1">
    <source>
        <dbReference type="PROSITE" id="PS50404"/>
    </source>
</evidence>
<dbReference type="CDD" id="cd03056">
    <property type="entry name" value="GST_N_4"/>
    <property type="match status" value="1"/>
</dbReference>
<dbReference type="Gene3D" id="1.20.1050.10">
    <property type="match status" value="1"/>
</dbReference>
<sequence length="208" mass="22935">MKLYHYALSGHAHRAALFLSLSGLPHELIDVDLAAGQHRRPEFLALNAFGEVPVLEDSGIIIADSLAILLYVARRIGPSHWLPGEPAVEAEIQRWLAVAAGKVAYGLCAARLITVFGAHFDPREVMQRAHATLAVMEHTLERWQWLARTVQPSIADVALYSYTASAPEGNVDLAPYPHVRRWLSCIEQLPGFVPFQQTSTGLRAAVEE</sequence>
<dbReference type="SFLD" id="SFLDG00358">
    <property type="entry name" value="Main_(cytGST)"/>
    <property type="match status" value="1"/>
</dbReference>
<gene>
    <name evidence="3" type="ORF">SAMN05216578_10434</name>
</gene>
<dbReference type="STRING" id="1002526.SAMN05216578_10434"/>
<feature type="domain" description="GST C-terminal" evidence="2">
    <location>
        <begin position="85"/>
        <end position="208"/>
    </location>
</feature>
<dbReference type="InterPro" id="IPR010987">
    <property type="entry name" value="Glutathione-S-Trfase_C-like"/>
</dbReference>
<dbReference type="SUPFAM" id="SSF52833">
    <property type="entry name" value="Thioredoxin-like"/>
    <property type="match status" value="1"/>
</dbReference>
<evidence type="ECO:0000313" key="4">
    <source>
        <dbReference type="Proteomes" id="UP000242815"/>
    </source>
</evidence>